<accession>A0A9N7TJS3</accession>
<feature type="region of interest" description="Disordered" evidence="1">
    <location>
        <begin position="58"/>
        <end position="101"/>
    </location>
</feature>
<comment type="caution">
    <text evidence="2">The sequence shown here is derived from an EMBL/GenBank/DDBJ whole genome shotgun (WGS) entry which is preliminary data.</text>
</comment>
<name>A0A9N7TJS3_PLEPL</name>
<evidence type="ECO:0000313" key="3">
    <source>
        <dbReference type="Proteomes" id="UP001153269"/>
    </source>
</evidence>
<protein>
    <submittedName>
        <fullName evidence="2">Uncharacterized protein</fullName>
    </submittedName>
</protein>
<dbReference type="EMBL" id="CADEAL010000038">
    <property type="protein sequence ID" value="CAB1413129.1"/>
    <property type="molecule type" value="Genomic_DNA"/>
</dbReference>
<evidence type="ECO:0000313" key="2">
    <source>
        <dbReference type="EMBL" id="CAB1413129.1"/>
    </source>
</evidence>
<gene>
    <name evidence="2" type="ORF">PLEPLA_LOCUS829</name>
</gene>
<dbReference type="Proteomes" id="UP001153269">
    <property type="component" value="Unassembled WGS sequence"/>
</dbReference>
<dbReference type="AlphaFoldDB" id="A0A9N7TJS3"/>
<feature type="compositionally biased region" description="Basic and acidic residues" evidence="1">
    <location>
        <begin position="64"/>
        <end position="78"/>
    </location>
</feature>
<keyword evidence="3" id="KW-1185">Reference proteome</keyword>
<organism evidence="2 3">
    <name type="scientific">Pleuronectes platessa</name>
    <name type="common">European plaice</name>
    <dbReference type="NCBI Taxonomy" id="8262"/>
    <lineage>
        <taxon>Eukaryota</taxon>
        <taxon>Metazoa</taxon>
        <taxon>Chordata</taxon>
        <taxon>Craniata</taxon>
        <taxon>Vertebrata</taxon>
        <taxon>Euteleostomi</taxon>
        <taxon>Actinopterygii</taxon>
        <taxon>Neopterygii</taxon>
        <taxon>Teleostei</taxon>
        <taxon>Neoteleostei</taxon>
        <taxon>Acanthomorphata</taxon>
        <taxon>Carangaria</taxon>
        <taxon>Pleuronectiformes</taxon>
        <taxon>Pleuronectoidei</taxon>
        <taxon>Pleuronectidae</taxon>
        <taxon>Pleuronectes</taxon>
    </lineage>
</organism>
<proteinExistence type="predicted"/>
<reference evidence="2" key="1">
    <citation type="submission" date="2020-03" db="EMBL/GenBank/DDBJ databases">
        <authorList>
            <person name="Weist P."/>
        </authorList>
    </citation>
    <scope>NUCLEOTIDE SEQUENCE</scope>
</reference>
<evidence type="ECO:0000256" key="1">
    <source>
        <dbReference type="SAM" id="MobiDB-lite"/>
    </source>
</evidence>
<sequence>MEDMARPNGNTLRLHPRAPIHHLSHLTSQDPMSKCTAGLGLIVTDGENAPQRAALLTQSQRSLGQERKEESRESERQEAQLSLTMDLPLTSHDSKASFSPQALRGLLPGTLARARAR</sequence>